<dbReference type="AlphaFoldDB" id="A0AAE1P8H8"/>
<evidence type="ECO:0000313" key="2">
    <source>
        <dbReference type="EMBL" id="KAK4302617.1"/>
    </source>
</evidence>
<feature type="compositionally biased region" description="Acidic residues" evidence="1">
    <location>
        <begin position="45"/>
        <end position="60"/>
    </location>
</feature>
<comment type="caution">
    <text evidence="2">The sequence shown here is derived from an EMBL/GenBank/DDBJ whole genome shotgun (WGS) entry which is preliminary data.</text>
</comment>
<sequence length="85" mass="9483">MSANDYGWSANGNLLQPVWFDAPALPDALFTDQDNNKNDSNDACSDSDETTIVESTEDVDDHIYHEPSDDESWNENSDPDSQDVE</sequence>
<organism evidence="2 3">
    <name type="scientific">Petrolisthes manimaculis</name>
    <dbReference type="NCBI Taxonomy" id="1843537"/>
    <lineage>
        <taxon>Eukaryota</taxon>
        <taxon>Metazoa</taxon>
        <taxon>Ecdysozoa</taxon>
        <taxon>Arthropoda</taxon>
        <taxon>Crustacea</taxon>
        <taxon>Multicrustacea</taxon>
        <taxon>Malacostraca</taxon>
        <taxon>Eumalacostraca</taxon>
        <taxon>Eucarida</taxon>
        <taxon>Decapoda</taxon>
        <taxon>Pleocyemata</taxon>
        <taxon>Anomura</taxon>
        <taxon>Galatheoidea</taxon>
        <taxon>Porcellanidae</taxon>
        <taxon>Petrolisthes</taxon>
    </lineage>
</organism>
<dbReference type="EMBL" id="JAWZYT010002702">
    <property type="protein sequence ID" value="KAK4302617.1"/>
    <property type="molecule type" value="Genomic_DNA"/>
</dbReference>
<protein>
    <submittedName>
        <fullName evidence="2">Uncharacterized protein</fullName>
    </submittedName>
</protein>
<gene>
    <name evidence="2" type="ORF">Pmani_025307</name>
</gene>
<dbReference type="Proteomes" id="UP001292094">
    <property type="component" value="Unassembled WGS sequence"/>
</dbReference>
<feature type="compositionally biased region" description="Acidic residues" evidence="1">
    <location>
        <begin position="68"/>
        <end position="85"/>
    </location>
</feature>
<keyword evidence="3" id="KW-1185">Reference proteome</keyword>
<reference evidence="2" key="1">
    <citation type="submission" date="2023-11" db="EMBL/GenBank/DDBJ databases">
        <title>Genome assemblies of two species of porcelain crab, Petrolisthes cinctipes and Petrolisthes manimaculis (Anomura: Porcellanidae).</title>
        <authorList>
            <person name="Angst P."/>
        </authorList>
    </citation>
    <scope>NUCLEOTIDE SEQUENCE</scope>
    <source>
        <strain evidence="2">PB745_02</strain>
        <tissue evidence="2">Gill</tissue>
    </source>
</reference>
<accession>A0AAE1P8H8</accession>
<feature type="region of interest" description="Disordered" evidence="1">
    <location>
        <begin position="31"/>
        <end position="85"/>
    </location>
</feature>
<proteinExistence type="predicted"/>
<evidence type="ECO:0000256" key="1">
    <source>
        <dbReference type="SAM" id="MobiDB-lite"/>
    </source>
</evidence>
<name>A0AAE1P8H8_9EUCA</name>
<evidence type="ECO:0000313" key="3">
    <source>
        <dbReference type="Proteomes" id="UP001292094"/>
    </source>
</evidence>